<dbReference type="Pfam" id="PF02578">
    <property type="entry name" value="Cu-oxidase_4"/>
    <property type="match status" value="1"/>
</dbReference>
<dbReference type="NCBIfam" id="TIGR00726">
    <property type="entry name" value="peptidoglycan editing factor PgeF"/>
    <property type="match status" value="1"/>
</dbReference>
<organism evidence="11 12">
    <name type="scientific">Sorangium cellulosum</name>
    <name type="common">Polyangium cellulosum</name>
    <dbReference type="NCBI Taxonomy" id="56"/>
    <lineage>
        <taxon>Bacteria</taxon>
        <taxon>Pseudomonadati</taxon>
        <taxon>Myxococcota</taxon>
        <taxon>Polyangia</taxon>
        <taxon>Polyangiales</taxon>
        <taxon>Polyangiaceae</taxon>
        <taxon>Sorangium</taxon>
    </lineage>
</organism>
<dbReference type="PANTHER" id="PTHR30616:SF2">
    <property type="entry name" value="PURINE NUCLEOSIDE PHOSPHORYLASE LACC1"/>
    <property type="match status" value="1"/>
</dbReference>
<dbReference type="InterPro" id="IPR011324">
    <property type="entry name" value="Cytotoxic_necrot_fac-like_cat"/>
</dbReference>
<evidence type="ECO:0000256" key="10">
    <source>
        <dbReference type="RuleBase" id="RU361274"/>
    </source>
</evidence>
<dbReference type="EMBL" id="CP012670">
    <property type="protein sequence ID" value="AUX19586.1"/>
    <property type="molecule type" value="Genomic_DNA"/>
</dbReference>
<evidence type="ECO:0000256" key="3">
    <source>
        <dbReference type="ARBA" id="ARBA00022679"/>
    </source>
</evidence>
<evidence type="ECO:0000256" key="8">
    <source>
        <dbReference type="ARBA" id="ARBA00048968"/>
    </source>
</evidence>
<comment type="catalytic activity">
    <reaction evidence="7">
        <text>adenosine + H2O + H(+) = inosine + NH4(+)</text>
        <dbReference type="Rhea" id="RHEA:24408"/>
        <dbReference type="ChEBI" id="CHEBI:15377"/>
        <dbReference type="ChEBI" id="CHEBI:15378"/>
        <dbReference type="ChEBI" id="CHEBI:16335"/>
        <dbReference type="ChEBI" id="CHEBI:17596"/>
        <dbReference type="ChEBI" id="CHEBI:28938"/>
        <dbReference type="EC" id="3.5.4.4"/>
    </reaction>
    <physiologicalReaction direction="left-to-right" evidence="7">
        <dbReference type="Rhea" id="RHEA:24409"/>
    </physiologicalReaction>
</comment>
<evidence type="ECO:0000256" key="4">
    <source>
        <dbReference type="ARBA" id="ARBA00022723"/>
    </source>
</evidence>
<dbReference type="PANTHER" id="PTHR30616">
    <property type="entry name" value="UNCHARACTERIZED PROTEIN YFIH"/>
    <property type="match status" value="1"/>
</dbReference>
<dbReference type="Gene3D" id="3.60.140.10">
    <property type="entry name" value="CNF1/YfiH-like putative cysteine hydrolases"/>
    <property type="match status" value="1"/>
</dbReference>
<dbReference type="AlphaFoldDB" id="A0A4P2PT07"/>
<dbReference type="Proteomes" id="UP000295781">
    <property type="component" value="Chromosome"/>
</dbReference>
<sequence>MTARKTAKMHDATQGAEALTSPLLAASGFSHAFFTRRGGVSAPPWDTLSFAASVGDDPAAVRENLERAARRLGIPAARIYFLSQVHGVASRALQGDEDRDAVVHEVGDITLSGTPGVGCGVRSADCAPVFLADRRSGAVAAAHSGWRGTVLRVVVEAARALRSLAGPGAELIAAIGPHIEACCFEVGDDVAAELSACSGAGEAAVLRGAPGARPRVDLRRILKAQLAEAGLDAASVDDVRGCTACDPARFFSYRRDGQRSGRLLSAIVAGRTAIG</sequence>
<comment type="catalytic activity">
    <reaction evidence="1">
        <text>inosine + phosphate = alpha-D-ribose 1-phosphate + hypoxanthine</text>
        <dbReference type="Rhea" id="RHEA:27646"/>
        <dbReference type="ChEBI" id="CHEBI:17368"/>
        <dbReference type="ChEBI" id="CHEBI:17596"/>
        <dbReference type="ChEBI" id="CHEBI:43474"/>
        <dbReference type="ChEBI" id="CHEBI:57720"/>
        <dbReference type="EC" id="2.4.2.1"/>
    </reaction>
    <physiologicalReaction direction="left-to-right" evidence="1">
        <dbReference type="Rhea" id="RHEA:27647"/>
    </physiologicalReaction>
</comment>
<evidence type="ECO:0000256" key="5">
    <source>
        <dbReference type="ARBA" id="ARBA00022801"/>
    </source>
</evidence>
<dbReference type="GO" id="GO:0005507">
    <property type="term" value="F:copper ion binding"/>
    <property type="evidence" value="ECO:0007669"/>
    <property type="project" value="TreeGrafter"/>
</dbReference>
<dbReference type="InterPro" id="IPR003730">
    <property type="entry name" value="Cu_polyphenol_OxRdtase"/>
</dbReference>
<dbReference type="SUPFAM" id="SSF64438">
    <property type="entry name" value="CNF1/YfiH-like putative cysteine hydrolases"/>
    <property type="match status" value="1"/>
</dbReference>
<keyword evidence="3" id="KW-0808">Transferase</keyword>
<name>A0A4P2PT07_SORCE</name>
<reference evidence="11 12" key="1">
    <citation type="submission" date="2015-09" db="EMBL/GenBank/DDBJ databases">
        <title>Sorangium comparison.</title>
        <authorList>
            <person name="Zaburannyi N."/>
            <person name="Bunk B."/>
            <person name="Overmann J."/>
            <person name="Mueller R."/>
        </authorList>
    </citation>
    <scope>NUCLEOTIDE SEQUENCE [LARGE SCALE GENOMIC DNA]</scope>
    <source>
        <strain evidence="11 12">So ceGT47</strain>
    </source>
</reference>
<gene>
    <name evidence="11" type="ORF">SOCEGT47_000380</name>
</gene>
<proteinExistence type="inferred from homology"/>
<evidence type="ECO:0000256" key="1">
    <source>
        <dbReference type="ARBA" id="ARBA00000553"/>
    </source>
</evidence>
<accession>A0A4P2PT07</accession>
<protein>
    <recommendedName>
        <fullName evidence="10">Purine nucleoside phosphorylase</fullName>
    </recommendedName>
</protein>
<dbReference type="GO" id="GO:0016787">
    <property type="term" value="F:hydrolase activity"/>
    <property type="evidence" value="ECO:0007669"/>
    <property type="project" value="UniProtKB-KW"/>
</dbReference>
<keyword evidence="5" id="KW-0378">Hydrolase</keyword>
<evidence type="ECO:0000256" key="9">
    <source>
        <dbReference type="ARBA" id="ARBA00049893"/>
    </source>
</evidence>
<evidence type="ECO:0000256" key="2">
    <source>
        <dbReference type="ARBA" id="ARBA00007353"/>
    </source>
</evidence>
<evidence type="ECO:0000256" key="6">
    <source>
        <dbReference type="ARBA" id="ARBA00022833"/>
    </source>
</evidence>
<comment type="catalytic activity">
    <reaction evidence="9">
        <text>S-methyl-5'-thioadenosine + phosphate = 5-(methylsulfanyl)-alpha-D-ribose 1-phosphate + adenine</text>
        <dbReference type="Rhea" id="RHEA:11852"/>
        <dbReference type="ChEBI" id="CHEBI:16708"/>
        <dbReference type="ChEBI" id="CHEBI:17509"/>
        <dbReference type="ChEBI" id="CHEBI:43474"/>
        <dbReference type="ChEBI" id="CHEBI:58533"/>
        <dbReference type="EC" id="2.4.2.28"/>
    </reaction>
    <physiologicalReaction direction="left-to-right" evidence="9">
        <dbReference type="Rhea" id="RHEA:11853"/>
    </physiologicalReaction>
</comment>
<dbReference type="CDD" id="cd16833">
    <property type="entry name" value="YfiH"/>
    <property type="match status" value="1"/>
</dbReference>
<comment type="catalytic activity">
    <reaction evidence="8">
        <text>adenosine + phosphate = alpha-D-ribose 1-phosphate + adenine</text>
        <dbReference type="Rhea" id="RHEA:27642"/>
        <dbReference type="ChEBI" id="CHEBI:16335"/>
        <dbReference type="ChEBI" id="CHEBI:16708"/>
        <dbReference type="ChEBI" id="CHEBI:43474"/>
        <dbReference type="ChEBI" id="CHEBI:57720"/>
        <dbReference type="EC" id="2.4.2.1"/>
    </reaction>
    <physiologicalReaction direction="left-to-right" evidence="8">
        <dbReference type="Rhea" id="RHEA:27643"/>
    </physiologicalReaction>
</comment>
<evidence type="ECO:0000313" key="11">
    <source>
        <dbReference type="EMBL" id="AUX19586.1"/>
    </source>
</evidence>
<dbReference type="GO" id="GO:0017061">
    <property type="term" value="F:S-methyl-5-thioadenosine phosphorylase activity"/>
    <property type="evidence" value="ECO:0007669"/>
    <property type="project" value="UniProtKB-EC"/>
</dbReference>
<dbReference type="InterPro" id="IPR038371">
    <property type="entry name" value="Cu_polyphenol_OxRdtase_sf"/>
</dbReference>
<evidence type="ECO:0000256" key="7">
    <source>
        <dbReference type="ARBA" id="ARBA00047989"/>
    </source>
</evidence>
<keyword evidence="4" id="KW-0479">Metal-binding</keyword>
<keyword evidence="6" id="KW-0862">Zinc</keyword>
<comment type="similarity">
    <text evidence="2 10">Belongs to the purine nucleoside phosphorylase YfiH/LACC1 family.</text>
</comment>
<evidence type="ECO:0000313" key="12">
    <source>
        <dbReference type="Proteomes" id="UP000295781"/>
    </source>
</evidence>